<name>V3ZZP4_LOTGI</name>
<organism evidence="10 11">
    <name type="scientific">Lottia gigantea</name>
    <name type="common">Giant owl limpet</name>
    <dbReference type="NCBI Taxonomy" id="225164"/>
    <lineage>
        <taxon>Eukaryota</taxon>
        <taxon>Metazoa</taxon>
        <taxon>Spiralia</taxon>
        <taxon>Lophotrochozoa</taxon>
        <taxon>Mollusca</taxon>
        <taxon>Gastropoda</taxon>
        <taxon>Patellogastropoda</taxon>
        <taxon>Lottioidea</taxon>
        <taxon>Lottiidae</taxon>
        <taxon>Lottia</taxon>
    </lineage>
</organism>
<keyword evidence="6 8" id="KW-1015">Disulfide bond</keyword>
<reference evidence="10 11" key="1">
    <citation type="journal article" date="2013" name="Nature">
        <title>Insights into bilaterian evolution from three spiralian genomes.</title>
        <authorList>
            <person name="Simakov O."/>
            <person name="Marletaz F."/>
            <person name="Cho S.J."/>
            <person name="Edsinger-Gonzales E."/>
            <person name="Havlak P."/>
            <person name="Hellsten U."/>
            <person name="Kuo D.H."/>
            <person name="Larsson T."/>
            <person name="Lv J."/>
            <person name="Arendt D."/>
            <person name="Savage R."/>
            <person name="Osoegawa K."/>
            <person name="de Jong P."/>
            <person name="Grimwood J."/>
            <person name="Chapman J.A."/>
            <person name="Shapiro H."/>
            <person name="Aerts A."/>
            <person name="Otillar R.P."/>
            <person name="Terry A.Y."/>
            <person name="Boore J.L."/>
            <person name="Grigoriev I.V."/>
            <person name="Lindberg D.R."/>
            <person name="Seaver E.C."/>
            <person name="Weisblat D.A."/>
            <person name="Putnam N.H."/>
            <person name="Rokhsar D.S."/>
        </authorList>
    </citation>
    <scope>NUCLEOTIDE SEQUENCE [LARGE SCALE GENOMIC DNA]</scope>
</reference>
<dbReference type="PANTHER" id="PTHR23097">
    <property type="entry name" value="TUMOR NECROSIS FACTOR RECEPTOR SUPERFAMILY MEMBER"/>
    <property type="match status" value="1"/>
</dbReference>
<dbReference type="Proteomes" id="UP000030746">
    <property type="component" value="Unassembled WGS sequence"/>
</dbReference>
<evidence type="ECO:0000256" key="1">
    <source>
        <dbReference type="ARBA" id="ARBA00004613"/>
    </source>
</evidence>
<dbReference type="PROSITE" id="PS50050">
    <property type="entry name" value="TNFR_NGFR_2"/>
    <property type="match status" value="1"/>
</dbReference>
<evidence type="ECO:0000256" key="2">
    <source>
        <dbReference type="ARBA" id="ARBA00022525"/>
    </source>
</evidence>
<dbReference type="AlphaFoldDB" id="V3ZZP4"/>
<evidence type="ECO:0000313" key="11">
    <source>
        <dbReference type="Proteomes" id="UP000030746"/>
    </source>
</evidence>
<keyword evidence="4" id="KW-0732">Signal</keyword>
<evidence type="ECO:0000313" key="10">
    <source>
        <dbReference type="EMBL" id="ESO88140.1"/>
    </source>
</evidence>
<dbReference type="SUPFAM" id="SSF57586">
    <property type="entry name" value="TNF receptor-like"/>
    <property type="match status" value="2"/>
</dbReference>
<keyword evidence="11" id="KW-1185">Reference proteome</keyword>
<feature type="disulfide bond" evidence="8">
    <location>
        <begin position="47"/>
        <end position="65"/>
    </location>
</feature>
<feature type="disulfide bond" evidence="8">
    <location>
        <begin position="26"/>
        <end position="41"/>
    </location>
</feature>
<dbReference type="Pfam" id="PF00020">
    <property type="entry name" value="TNFR_c6"/>
    <property type="match status" value="1"/>
</dbReference>
<dbReference type="OrthoDB" id="6083845at2759"/>
<keyword evidence="2" id="KW-0964">Secreted</keyword>
<evidence type="ECO:0000256" key="6">
    <source>
        <dbReference type="ARBA" id="ARBA00023157"/>
    </source>
</evidence>
<keyword evidence="5" id="KW-0677">Repeat</keyword>
<dbReference type="GO" id="GO:0006915">
    <property type="term" value="P:apoptotic process"/>
    <property type="evidence" value="ECO:0007669"/>
    <property type="project" value="UniProtKB-KW"/>
</dbReference>
<feature type="disulfide bond" evidence="8">
    <location>
        <begin position="44"/>
        <end position="57"/>
    </location>
</feature>
<dbReference type="GeneID" id="20252797"/>
<evidence type="ECO:0000256" key="7">
    <source>
        <dbReference type="ARBA" id="ARBA00023180"/>
    </source>
</evidence>
<feature type="non-terminal residue" evidence="10">
    <location>
        <position position="75"/>
    </location>
</feature>
<sequence length="75" mass="8559">CQWCPVGEFLVTQCERDREASICETCPEKQFRDKPNNKTCCNDCTFCALGKEIVKNCTKTSDTVCKCPPGKHWHD</sequence>
<dbReference type="PANTHER" id="PTHR23097:SF181">
    <property type="entry name" value="CASPASE-8-LIKE"/>
    <property type="match status" value="1"/>
</dbReference>
<evidence type="ECO:0000256" key="4">
    <source>
        <dbReference type="ARBA" id="ARBA00022729"/>
    </source>
</evidence>
<feature type="repeat" description="TNFR-Cys" evidence="8">
    <location>
        <begin position="25"/>
        <end position="65"/>
    </location>
</feature>
<gene>
    <name evidence="10" type="ORF">LOTGIDRAFT_88625</name>
</gene>
<dbReference type="EMBL" id="KB202752">
    <property type="protein sequence ID" value="ESO88140.1"/>
    <property type="molecule type" value="Genomic_DNA"/>
</dbReference>
<protein>
    <recommendedName>
        <fullName evidence="9">TNFR-Cys domain-containing protein</fullName>
    </recommendedName>
</protein>
<dbReference type="KEGG" id="lgi:LOTGIDRAFT_88625"/>
<dbReference type="RefSeq" id="XP_009061167.1">
    <property type="nucleotide sequence ID" value="XM_009062919.1"/>
</dbReference>
<dbReference type="InterPro" id="IPR001368">
    <property type="entry name" value="TNFR/NGFR_Cys_rich_reg"/>
</dbReference>
<feature type="non-terminal residue" evidence="10">
    <location>
        <position position="1"/>
    </location>
</feature>
<evidence type="ECO:0000259" key="9">
    <source>
        <dbReference type="PROSITE" id="PS50050"/>
    </source>
</evidence>
<comment type="subcellular location">
    <subcellularLocation>
        <location evidence="1">Secreted</location>
    </subcellularLocation>
</comment>
<dbReference type="GO" id="GO:0005576">
    <property type="term" value="C:extracellular region"/>
    <property type="evidence" value="ECO:0007669"/>
    <property type="project" value="UniProtKB-SubCell"/>
</dbReference>
<evidence type="ECO:0000256" key="5">
    <source>
        <dbReference type="ARBA" id="ARBA00022737"/>
    </source>
</evidence>
<keyword evidence="3" id="KW-0053">Apoptosis</keyword>
<dbReference type="Gene3D" id="2.10.50.10">
    <property type="entry name" value="Tumor Necrosis Factor Receptor, subunit A, domain 2"/>
    <property type="match status" value="2"/>
</dbReference>
<dbReference type="SMART" id="SM00208">
    <property type="entry name" value="TNFR"/>
    <property type="match status" value="1"/>
</dbReference>
<evidence type="ECO:0000256" key="3">
    <source>
        <dbReference type="ARBA" id="ARBA00022703"/>
    </source>
</evidence>
<evidence type="ECO:0000256" key="8">
    <source>
        <dbReference type="PROSITE-ProRule" id="PRU00206"/>
    </source>
</evidence>
<feature type="domain" description="TNFR-Cys" evidence="9">
    <location>
        <begin position="25"/>
        <end position="65"/>
    </location>
</feature>
<dbReference type="CTD" id="20252797"/>
<dbReference type="HOGENOM" id="CLU_156806_0_0_1"/>
<proteinExistence type="predicted"/>
<dbReference type="InterPro" id="IPR052459">
    <property type="entry name" value="TNFRSF_decoy_receptor"/>
</dbReference>
<dbReference type="PROSITE" id="PS00652">
    <property type="entry name" value="TNFR_NGFR_1"/>
    <property type="match status" value="1"/>
</dbReference>
<keyword evidence="7" id="KW-0325">Glycoprotein</keyword>
<accession>V3ZZP4</accession>